<proteinExistence type="predicted"/>
<accession>A0ABR6DM37</accession>
<evidence type="ECO:0000313" key="2">
    <source>
        <dbReference type="EMBL" id="MBA9072738.1"/>
    </source>
</evidence>
<dbReference type="Proteomes" id="UP000555003">
    <property type="component" value="Unassembled WGS sequence"/>
</dbReference>
<feature type="region of interest" description="Disordered" evidence="1">
    <location>
        <begin position="57"/>
        <end position="133"/>
    </location>
</feature>
<evidence type="ECO:0000256" key="1">
    <source>
        <dbReference type="SAM" id="MobiDB-lite"/>
    </source>
</evidence>
<sequence>MKLFFAFWADYASRFGFLMLLEPFKNRYRKANFWPVFGTESVGVLFGFRSGLVRENDPKKVSCRTSPEPLPKEARTEGCRTALPIAQNKASEHNDRTRNSLPEQPLWHKKEGDFQTPESRNAYKPRSFSKDGG</sequence>
<keyword evidence="3" id="KW-1185">Reference proteome</keyword>
<dbReference type="EMBL" id="JACJIS010000001">
    <property type="protein sequence ID" value="MBA9072738.1"/>
    <property type="molecule type" value="Genomic_DNA"/>
</dbReference>
<protein>
    <submittedName>
        <fullName evidence="2">Uncharacterized protein</fullName>
    </submittedName>
</protein>
<reference evidence="2 3" key="1">
    <citation type="submission" date="2020-08" db="EMBL/GenBank/DDBJ databases">
        <title>Genomic Encyclopedia of Type Strains, Phase IV (KMG-IV): sequencing the most valuable type-strain genomes for metagenomic binning, comparative biology and taxonomic classification.</title>
        <authorList>
            <person name="Goeker M."/>
        </authorList>
    </citation>
    <scope>NUCLEOTIDE SEQUENCE [LARGE SCALE GENOMIC DNA]</scope>
    <source>
        <strain evidence="2 3">DSM 100397</strain>
    </source>
</reference>
<dbReference type="RefSeq" id="WP_182492700.1">
    <property type="nucleotide sequence ID" value="NZ_JACJIS010000001.1"/>
</dbReference>
<organism evidence="2 3">
    <name type="scientific">Flavobacterium gossypii</name>
    <dbReference type="NCBI Taxonomy" id="1646119"/>
    <lineage>
        <taxon>Bacteria</taxon>
        <taxon>Pseudomonadati</taxon>
        <taxon>Bacteroidota</taxon>
        <taxon>Flavobacteriia</taxon>
        <taxon>Flavobacteriales</taxon>
        <taxon>Flavobacteriaceae</taxon>
        <taxon>Flavobacterium</taxon>
    </lineage>
</organism>
<gene>
    <name evidence="2" type="ORF">GGR22_000864</name>
</gene>
<comment type="caution">
    <text evidence="2">The sequence shown here is derived from an EMBL/GenBank/DDBJ whole genome shotgun (WGS) entry which is preliminary data.</text>
</comment>
<evidence type="ECO:0000313" key="3">
    <source>
        <dbReference type="Proteomes" id="UP000555003"/>
    </source>
</evidence>
<name>A0ABR6DM37_9FLAO</name>